<dbReference type="Pfam" id="PF00155">
    <property type="entry name" value="Aminotran_1_2"/>
    <property type="match status" value="1"/>
</dbReference>
<dbReference type="PANTHER" id="PTHR43510:SF1">
    <property type="entry name" value="AMINOTRANSFERASE FUNCTION, HYPOTHETICAL (EUROFUNG)"/>
    <property type="match status" value="1"/>
</dbReference>
<dbReference type="Gene3D" id="3.40.640.10">
    <property type="entry name" value="Type I PLP-dependent aspartate aminotransferase-like (Major domain)"/>
    <property type="match status" value="1"/>
</dbReference>
<evidence type="ECO:0000313" key="3">
    <source>
        <dbReference type="Proteomes" id="UP000809910"/>
    </source>
</evidence>
<dbReference type="InterPro" id="IPR015421">
    <property type="entry name" value="PyrdxlP-dep_Trfase_major"/>
</dbReference>
<keyword evidence="2" id="KW-0808">Transferase</keyword>
<organism evidence="2 3">
    <name type="scientific">Legionella bononiensis</name>
    <dbReference type="NCBI Taxonomy" id="2793102"/>
    <lineage>
        <taxon>Bacteria</taxon>
        <taxon>Pseudomonadati</taxon>
        <taxon>Pseudomonadota</taxon>
        <taxon>Gammaproteobacteria</taxon>
        <taxon>Legionellales</taxon>
        <taxon>Legionellaceae</taxon>
        <taxon>Legionella</taxon>
    </lineage>
</organism>
<dbReference type="GO" id="GO:0008483">
    <property type="term" value="F:transaminase activity"/>
    <property type="evidence" value="ECO:0007669"/>
    <property type="project" value="UniProtKB-KW"/>
</dbReference>
<dbReference type="InterPro" id="IPR004839">
    <property type="entry name" value="Aminotransferase_I/II_large"/>
</dbReference>
<evidence type="ECO:0000259" key="1">
    <source>
        <dbReference type="Pfam" id="PF00155"/>
    </source>
</evidence>
<dbReference type="EMBL" id="JADWVN010000018">
    <property type="protein sequence ID" value="MBL7526917.1"/>
    <property type="molecule type" value="Genomic_DNA"/>
</dbReference>
<dbReference type="InterPro" id="IPR015422">
    <property type="entry name" value="PyrdxlP-dep_Trfase_small"/>
</dbReference>
<dbReference type="Proteomes" id="UP000809910">
    <property type="component" value="Unassembled WGS sequence"/>
</dbReference>
<dbReference type="RefSeq" id="WP_203108360.1">
    <property type="nucleotide sequence ID" value="NZ_JADOBG010000006.1"/>
</dbReference>
<protein>
    <submittedName>
        <fullName evidence="2">Pyridoxal phosphate-dependent aminotransferase</fullName>
    </submittedName>
</protein>
<accession>A0ABS1WC32</accession>
<keyword evidence="2" id="KW-0032">Aminotransferase</keyword>
<dbReference type="Gene3D" id="3.90.1150.10">
    <property type="entry name" value="Aspartate Aminotransferase, domain 1"/>
    <property type="match status" value="1"/>
</dbReference>
<evidence type="ECO:0000313" key="2">
    <source>
        <dbReference type="EMBL" id="MBL7526917.1"/>
    </source>
</evidence>
<feature type="domain" description="Aminotransferase class I/classII large" evidence="1">
    <location>
        <begin position="52"/>
        <end position="346"/>
    </location>
</feature>
<dbReference type="SUPFAM" id="SSF53383">
    <property type="entry name" value="PLP-dependent transferases"/>
    <property type="match status" value="1"/>
</dbReference>
<name>A0ABS1WC32_9GAMM</name>
<gene>
    <name evidence="2" type="ORF">I5282_10075</name>
</gene>
<keyword evidence="3" id="KW-1185">Reference proteome</keyword>
<proteinExistence type="predicted"/>
<dbReference type="InterPro" id="IPR015424">
    <property type="entry name" value="PyrdxlP-dep_Trfase"/>
</dbReference>
<reference evidence="2 3" key="1">
    <citation type="submission" date="2020-12" db="EMBL/GenBank/DDBJ databases">
        <title>WGS of Legionella: environmental sample.</title>
        <authorList>
            <person name="Cristino S."/>
            <person name="Girolamini L."/>
            <person name="Salaris S."/>
            <person name="Pascale M.R."/>
            <person name="Mazzotta M."/>
            <person name="Orsini M."/>
            <person name="Grottola A."/>
        </authorList>
    </citation>
    <scope>NUCLEOTIDE SEQUENCE [LARGE SCALE GENOMIC DNA]</scope>
    <source>
        <strain evidence="2 3">30cs62</strain>
    </source>
</reference>
<dbReference type="PANTHER" id="PTHR43510">
    <property type="entry name" value="AMINOTRANSFERASE FUNCTION, HYPOTHETICAL (EUROFUNG)"/>
    <property type="match status" value="1"/>
</dbReference>
<dbReference type="CDD" id="cd00609">
    <property type="entry name" value="AAT_like"/>
    <property type="match status" value="1"/>
</dbReference>
<sequence length="359" mass="41362">MQKIANYQIQEWLFSTANGHFDIDLAESGIHPHHIDDIQFSKNYDLNYSIDVGQKELRQLIAEMYQVDEQRIVITNGSQEALYLFYRSFLSAHDHVITFVPGWQQSWEVPAHMGCDVTKIHLNRDDNYQIDMNTIVDNLKSNTKLIILTSPNNPLGTMVEQEDLKELARLCHERGIFLLNDEEYLTHYANSIVHLEGQTAAVSSLSKIYGYPGLRVGWFIGEASLVNDMVNYKRYTTVTNSSLCEYLAIEVLKAYQAHIDSYHALIKQGENIVRQFLSQWPQLHLINPQNTPFAYIDVPKTWDSADFCRQLLDEYKVLLMPAEVFGSSNAFRISFGRPEPILKDGLNRIANLLKDWEAR</sequence>
<comment type="caution">
    <text evidence="2">The sequence shown here is derived from an EMBL/GenBank/DDBJ whole genome shotgun (WGS) entry which is preliminary data.</text>
</comment>